<feature type="chain" id="PRO_5046462339" description="DUF3558 domain-containing protein" evidence="1">
    <location>
        <begin position="28"/>
        <end position="177"/>
    </location>
</feature>
<dbReference type="RefSeq" id="WP_185062252.1">
    <property type="nucleotide sequence ID" value="NZ_BAABJP010000030.1"/>
</dbReference>
<feature type="signal peptide" evidence="1">
    <location>
        <begin position="1"/>
        <end position="27"/>
    </location>
</feature>
<evidence type="ECO:0000313" key="3">
    <source>
        <dbReference type="Proteomes" id="UP001428817"/>
    </source>
</evidence>
<accession>A0ABP9QLQ9</accession>
<reference evidence="3" key="1">
    <citation type="journal article" date="2019" name="Int. J. Syst. Evol. Microbiol.">
        <title>The Global Catalogue of Microorganisms (GCM) 10K type strain sequencing project: providing services to taxonomists for standard genome sequencing and annotation.</title>
        <authorList>
            <consortium name="The Broad Institute Genomics Platform"/>
            <consortium name="The Broad Institute Genome Sequencing Center for Infectious Disease"/>
            <person name="Wu L."/>
            <person name="Ma J."/>
        </authorList>
    </citation>
    <scope>NUCLEOTIDE SEQUENCE [LARGE SCALE GENOMIC DNA]</scope>
    <source>
        <strain evidence="3">JCM 18303</strain>
    </source>
</reference>
<sequence>MLVVLGLALAAGVGALSARLAAPSASATDTTAAGASVPAVPAVSQADAPCALLTSAQRRQLGVNPGTQNSSGGEVTCLWRSIARQPWGGEYLAKVLHGATPAGSPAPAINNRPTVEYQPAGLDQNAYCVYLVTVAPDRTLWVQYGGPGQEGINHVVACRRAQAAASSMSSTFGTLPK</sequence>
<dbReference type="InterPro" id="IPR024520">
    <property type="entry name" value="DUF3558"/>
</dbReference>
<proteinExistence type="predicted"/>
<gene>
    <name evidence="2" type="ORF">GCM10023321_51320</name>
</gene>
<organism evidence="2 3">
    <name type="scientific">Pseudonocardia eucalypti</name>
    <dbReference type="NCBI Taxonomy" id="648755"/>
    <lineage>
        <taxon>Bacteria</taxon>
        <taxon>Bacillati</taxon>
        <taxon>Actinomycetota</taxon>
        <taxon>Actinomycetes</taxon>
        <taxon>Pseudonocardiales</taxon>
        <taxon>Pseudonocardiaceae</taxon>
        <taxon>Pseudonocardia</taxon>
    </lineage>
</organism>
<name>A0ABP9QLQ9_9PSEU</name>
<dbReference type="EMBL" id="BAABJP010000030">
    <property type="protein sequence ID" value="GAA5163819.1"/>
    <property type="molecule type" value="Genomic_DNA"/>
</dbReference>
<dbReference type="Pfam" id="PF12079">
    <property type="entry name" value="DUF3558"/>
    <property type="match status" value="1"/>
</dbReference>
<protein>
    <recommendedName>
        <fullName evidence="4">DUF3558 domain-containing protein</fullName>
    </recommendedName>
</protein>
<evidence type="ECO:0000313" key="2">
    <source>
        <dbReference type="EMBL" id="GAA5163819.1"/>
    </source>
</evidence>
<evidence type="ECO:0000256" key="1">
    <source>
        <dbReference type="SAM" id="SignalP"/>
    </source>
</evidence>
<keyword evidence="1" id="KW-0732">Signal</keyword>
<keyword evidence="3" id="KW-1185">Reference proteome</keyword>
<evidence type="ECO:0008006" key="4">
    <source>
        <dbReference type="Google" id="ProtNLM"/>
    </source>
</evidence>
<comment type="caution">
    <text evidence="2">The sequence shown here is derived from an EMBL/GenBank/DDBJ whole genome shotgun (WGS) entry which is preliminary data.</text>
</comment>
<dbReference type="Proteomes" id="UP001428817">
    <property type="component" value="Unassembled WGS sequence"/>
</dbReference>